<evidence type="ECO:0000313" key="2">
    <source>
        <dbReference type="Proteomes" id="UP000183832"/>
    </source>
</evidence>
<dbReference type="AlphaFoldDB" id="A0A1J1I6B0"/>
<dbReference type="EMBL" id="CVRI01000042">
    <property type="protein sequence ID" value="CRK95731.1"/>
    <property type="molecule type" value="Genomic_DNA"/>
</dbReference>
<proteinExistence type="predicted"/>
<sequence>MGLKFIFYAKTGRVEDNKIFSERSSSDILPHENNETYVHGIVSTKSTHPFESVTTLAEKCFASSIVECGLDFCENHFSC</sequence>
<evidence type="ECO:0000313" key="1">
    <source>
        <dbReference type="EMBL" id="CRK95731.1"/>
    </source>
</evidence>
<dbReference type="Proteomes" id="UP000183832">
    <property type="component" value="Unassembled WGS sequence"/>
</dbReference>
<accession>A0A1J1I6B0</accession>
<reference evidence="1 2" key="1">
    <citation type="submission" date="2015-04" db="EMBL/GenBank/DDBJ databases">
        <authorList>
            <person name="Syromyatnikov M.Y."/>
            <person name="Popov V.N."/>
        </authorList>
    </citation>
    <scope>NUCLEOTIDE SEQUENCE [LARGE SCALE GENOMIC DNA]</scope>
</reference>
<keyword evidence="2" id="KW-1185">Reference proteome</keyword>
<gene>
    <name evidence="1" type="ORF">CLUMA_CG009188</name>
</gene>
<name>A0A1J1I6B0_9DIPT</name>
<protein>
    <submittedName>
        <fullName evidence="1">CLUMA_CG009188, isoform A</fullName>
    </submittedName>
</protein>
<organism evidence="1 2">
    <name type="scientific">Clunio marinus</name>
    <dbReference type="NCBI Taxonomy" id="568069"/>
    <lineage>
        <taxon>Eukaryota</taxon>
        <taxon>Metazoa</taxon>
        <taxon>Ecdysozoa</taxon>
        <taxon>Arthropoda</taxon>
        <taxon>Hexapoda</taxon>
        <taxon>Insecta</taxon>
        <taxon>Pterygota</taxon>
        <taxon>Neoptera</taxon>
        <taxon>Endopterygota</taxon>
        <taxon>Diptera</taxon>
        <taxon>Nematocera</taxon>
        <taxon>Chironomoidea</taxon>
        <taxon>Chironomidae</taxon>
        <taxon>Clunio</taxon>
    </lineage>
</organism>